<dbReference type="EMBL" id="JACJTA010000173">
    <property type="protein sequence ID" value="MBD2609572.1"/>
    <property type="molecule type" value="Genomic_DNA"/>
</dbReference>
<evidence type="ECO:0000313" key="2">
    <source>
        <dbReference type="Proteomes" id="UP000660380"/>
    </source>
</evidence>
<comment type="caution">
    <text evidence="1">The sequence shown here is derived from an EMBL/GenBank/DDBJ whole genome shotgun (WGS) entry which is preliminary data.</text>
</comment>
<reference evidence="1 2" key="1">
    <citation type="journal article" date="2020" name="ISME J.">
        <title>Comparative genomics reveals insights into cyanobacterial evolution and habitat adaptation.</title>
        <authorList>
            <person name="Chen M.Y."/>
            <person name="Teng W.K."/>
            <person name="Zhao L."/>
            <person name="Hu C.X."/>
            <person name="Zhou Y.K."/>
            <person name="Han B.P."/>
            <person name="Song L.R."/>
            <person name="Shu W.S."/>
        </authorList>
    </citation>
    <scope>NUCLEOTIDE SEQUENCE [LARGE SCALE GENOMIC DNA]</scope>
    <source>
        <strain evidence="1 2">FACHB-248</strain>
    </source>
</reference>
<name>A0ABR8H170_9CYAN</name>
<gene>
    <name evidence="1" type="ORF">H6G81_35060</name>
</gene>
<accession>A0ABR8H170</accession>
<proteinExistence type="predicted"/>
<dbReference type="Proteomes" id="UP000660380">
    <property type="component" value="Unassembled WGS sequence"/>
</dbReference>
<evidence type="ECO:0000313" key="1">
    <source>
        <dbReference type="EMBL" id="MBD2609572.1"/>
    </source>
</evidence>
<protein>
    <submittedName>
        <fullName evidence="1">Uncharacterized protein</fullName>
    </submittedName>
</protein>
<keyword evidence="2" id="KW-1185">Reference proteome</keyword>
<organism evidence="1 2">
    <name type="scientific">Scytonema hofmannii FACHB-248</name>
    <dbReference type="NCBI Taxonomy" id="1842502"/>
    <lineage>
        <taxon>Bacteria</taxon>
        <taxon>Bacillati</taxon>
        <taxon>Cyanobacteriota</taxon>
        <taxon>Cyanophyceae</taxon>
        <taxon>Nostocales</taxon>
        <taxon>Scytonemataceae</taxon>
        <taxon>Scytonema</taxon>
    </lineage>
</organism>
<dbReference type="RefSeq" id="WP_029637098.1">
    <property type="nucleotide sequence ID" value="NZ_JACJTA010000173.1"/>
</dbReference>
<sequence>MPFNSNKNVSRVTDWTPKHDEFCLEHHLTPSAKLLWQWLVYGGENKELEPDLHEEFNKWVGKKRGKAFDPKTLKTAIKQLDDWGVINIVRKFSWKVYRLYVRPLEWLTPRKKPRYSERFSNLDPSNSISVEKEVNNNNIIPSSLSEEEKKRLSIIKLCEQYGYKDYPKAIFTYSVEEIKSMLDNWSKEDYEELERQHSILHLCAEYGIYFNPANKNTQELFLHDLEEEIKPALKYFVKKGGHETNSKGEPKIPRPNGFLISCLREEWWQEQHYGMAAFLLSMRDFLPKRVPRDYE</sequence>